<dbReference type="Pfam" id="PF20126">
    <property type="entry name" value="TumE"/>
    <property type="match status" value="1"/>
</dbReference>
<sequence>MKAEAVINRRITLSANAFAEVVIWKLATPVPGSDHLFKFRLAYVMDGACVLRFDNEAGKGGHIHEHGEERDYAFTSPEQLLIDFFAAIDNLEG</sequence>
<accession>A0A363UL86</accession>
<dbReference type="RefSeq" id="WP_109719951.1">
    <property type="nucleotide sequence ID" value="NZ_QEQK01000006.1"/>
</dbReference>
<evidence type="ECO:0000313" key="2">
    <source>
        <dbReference type="Proteomes" id="UP000251800"/>
    </source>
</evidence>
<evidence type="ECO:0000313" key="1">
    <source>
        <dbReference type="EMBL" id="PWN56180.1"/>
    </source>
</evidence>
<organism evidence="1 2">
    <name type="scientific">Abyssibacter profundi</name>
    <dbReference type="NCBI Taxonomy" id="2182787"/>
    <lineage>
        <taxon>Bacteria</taxon>
        <taxon>Pseudomonadati</taxon>
        <taxon>Pseudomonadota</taxon>
        <taxon>Gammaproteobacteria</taxon>
        <taxon>Chromatiales</taxon>
        <taxon>Oceanococcaceae</taxon>
        <taxon>Abyssibacter</taxon>
    </lineage>
</organism>
<comment type="caution">
    <text evidence="1">The sequence shown here is derived from an EMBL/GenBank/DDBJ whole genome shotgun (WGS) entry which is preliminary data.</text>
</comment>
<dbReference type="EMBL" id="QEQK01000006">
    <property type="protein sequence ID" value="PWN56180.1"/>
    <property type="molecule type" value="Genomic_DNA"/>
</dbReference>
<dbReference type="AlphaFoldDB" id="A0A363UL86"/>
<reference evidence="1 2" key="1">
    <citation type="submission" date="2018-05" db="EMBL/GenBank/DDBJ databases">
        <title>Abyssibacter profundi OUC007T gen. nov., sp. nov, a marine bacterium isolated from seawater of the Mariana Trench.</title>
        <authorList>
            <person name="Zhou S."/>
        </authorList>
    </citation>
    <scope>NUCLEOTIDE SEQUENCE [LARGE SCALE GENOMIC DNA]</scope>
    <source>
        <strain evidence="1 2">OUC007</strain>
    </source>
</reference>
<protein>
    <submittedName>
        <fullName evidence="1">Uncharacterized protein</fullName>
    </submittedName>
</protein>
<keyword evidence="2" id="KW-1185">Reference proteome</keyword>
<dbReference type="OrthoDB" id="7451512at2"/>
<dbReference type="InterPro" id="IPR045397">
    <property type="entry name" value="TumE-like"/>
</dbReference>
<name>A0A363UL86_9GAMM</name>
<proteinExistence type="predicted"/>
<dbReference type="Proteomes" id="UP000251800">
    <property type="component" value="Unassembled WGS sequence"/>
</dbReference>
<gene>
    <name evidence="1" type="ORF">DEH80_07860</name>
</gene>